<evidence type="ECO:0000256" key="5">
    <source>
        <dbReference type="ARBA" id="ARBA00022801"/>
    </source>
</evidence>
<comment type="similarity">
    <text evidence="3 8">Belongs to the FBPase class 2 family.</text>
</comment>
<evidence type="ECO:0000256" key="1">
    <source>
        <dbReference type="ARBA" id="ARBA00001273"/>
    </source>
</evidence>
<dbReference type="PIRSF" id="PIRSF004532">
    <property type="entry name" value="GlpX"/>
    <property type="match status" value="1"/>
</dbReference>
<dbReference type="InterPro" id="IPR004464">
    <property type="entry name" value="FBPase_class-2/SBPase"/>
</dbReference>
<dbReference type="RefSeq" id="WP_274191242.1">
    <property type="nucleotide sequence ID" value="NZ_BAABHN010000041.1"/>
</dbReference>
<keyword evidence="5" id="KW-0378">Hydrolase</keyword>
<dbReference type="EMBL" id="JBHSIM010000041">
    <property type="protein sequence ID" value="MFC4834741.1"/>
    <property type="molecule type" value="Genomic_DNA"/>
</dbReference>
<name>A0ABV9RN49_9PSEU</name>
<comment type="pathway">
    <text evidence="2">Carbohydrate biosynthesis; gluconeogenesis.</text>
</comment>
<dbReference type="PANTHER" id="PTHR30447:SF0">
    <property type="entry name" value="FRUCTOSE-1,6-BISPHOSPHATASE 1 CLASS 2-RELATED"/>
    <property type="match status" value="1"/>
</dbReference>
<evidence type="ECO:0000256" key="2">
    <source>
        <dbReference type="ARBA" id="ARBA00004742"/>
    </source>
</evidence>
<keyword evidence="4" id="KW-0479">Metal-binding</keyword>
<proteinExistence type="inferred from homology"/>
<organism evidence="9 10">
    <name type="scientific">Actinomycetospora chibensis</name>
    <dbReference type="NCBI Taxonomy" id="663606"/>
    <lineage>
        <taxon>Bacteria</taxon>
        <taxon>Bacillati</taxon>
        <taxon>Actinomycetota</taxon>
        <taxon>Actinomycetes</taxon>
        <taxon>Pseudonocardiales</taxon>
        <taxon>Pseudonocardiaceae</taxon>
        <taxon>Actinomycetospora</taxon>
    </lineage>
</organism>
<dbReference type="Gene3D" id="3.30.540.10">
    <property type="entry name" value="Fructose-1,6-Bisphosphatase, subunit A, domain 1"/>
    <property type="match status" value="1"/>
</dbReference>
<evidence type="ECO:0000256" key="4">
    <source>
        <dbReference type="ARBA" id="ARBA00022723"/>
    </source>
</evidence>
<evidence type="ECO:0000313" key="10">
    <source>
        <dbReference type="Proteomes" id="UP001595909"/>
    </source>
</evidence>
<dbReference type="Proteomes" id="UP001595909">
    <property type="component" value="Unassembled WGS sequence"/>
</dbReference>
<keyword evidence="10" id="KW-1185">Reference proteome</keyword>
<dbReference type="Pfam" id="PF03320">
    <property type="entry name" value="FBPase_glpX"/>
    <property type="match status" value="1"/>
</dbReference>
<protein>
    <recommendedName>
        <fullName evidence="8">Fructose-1,6-bisphosphatase</fullName>
    </recommendedName>
</protein>
<accession>A0ABV9RN49</accession>
<evidence type="ECO:0000256" key="6">
    <source>
        <dbReference type="ARBA" id="ARBA00023211"/>
    </source>
</evidence>
<keyword evidence="7 8" id="KW-0119">Carbohydrate metabolism</keyword>
<comment type="caution">
    <text evidence="9">The sequence shown here is derived from an EMBL/GenBank/DDBJ whole genome shotgun (WGS) entry which is preliminary data.</text>
</comment>
<evidence type="ECO:0000256" key="3">
    <source>
        <dbReference type="ARBA" id="ARBA00008989"/>
    </source>
</evidence>
<dbReference type="SUPFAM" id="SSF56655">
    <property type="entry name" value="Carbohydrate phosphatase"/>
    <property type="match status" value="1"/>
</dbReference>
<evidence type="ECO:0000256" key="7">
    <source>
        <dbReference type="ARBA" id="ARBA00023277"/>
    </source>
</evidence>
<sequence>MLPSADSPRSSASRAVERAEPDLVLELTRVTEIAALAAGRWIGLGDERSGITAAVAAARSLMGSIPIRGTVVTDEGEDGPFRAGAQVGDGTGPARDLALAPLDGATLAAKGMPDALAVIAATEYGGMFRAPPITDLEVLVVGPDARDVVHLDRPLAENVRAVAAAAQRPISDITVTVLGRVRHEEIVREIRGTGARARPLQGGEIAGALAASHPDSDSDMLVGIGGAHEGVLAAAALACLGGSIQARLWPRDAGARRRALDAGHDVDAVLHTRDLVGGEDILFSATGVTGCADVPGLQYRADRATTHSVAMHSSTGTVLVVEGDHQIGRLHDLLGA</sequence>
<keyword evidence="6" id="KW-0464">Manganese</keyword>
<dbReference type="Gene3D" id="3.40.190.90">
    <property type="match status" value="1"/>
</dbReference>
<evidence type="ECO:0000313" key="9">
    <source>
        <dbReference type="EMBL" id="MFC4834741.1"/>
    </source>
</evidence>
<evidence type="ECO:0000256" key="8">
    <source>
        <dbReference type="PIRNR" id="PIRNR004532"/>
    </source>
</evidence>
<comment type="catalytic activity">
    <reaction evidence="1">
        <text>beta-D-fructose 1,6-bisphosphate + H2O = beta-D-fructose 6-phosphate + phosphate</text>
        <dbReference type="Rhea" id="RHEA:11064"/>
        <dbReference type="ChEBI" id="CHEBI:15377"/>
        <dbReference type="ChEBI" id="CHEBI:32966"/>
        <dbReference type="ChEBI" id="CHEBI:43474"/>
        <dbReference type="ChEBI" id="CHEBI:57634"/>
        <dbReference type="EC" id="3.1.3.11"/>
    </reaction>
</comment>
<dbReference type="PANTHER" id="PTHR30447">
    <property type="entry name" value="FRUCTOSE-1,6-BISPHOSPHATASE CLASS 2"/>
    <property type="match status" value="1"/>
</dbReference>
<reference evidence="10" key="1">
    <citation type="journal article" date="2019" name="Int. J. Syst. Evol. Microbiol.">
        <title>The Global Catalogue of Microorganisms (GCM) 10K type strain sequencing project: providing services to taxonomists for standard genome sequencing and annotation.</title>
        <authorList>
            <consortium name="The Broad Institute Genomics Platform"/>
            <consortium name="The Broad Institute Genome Sequencing Center for Infectious Disease"/>
            <person name="Wu L."/>
            <person name="Ma J."/>
        </authorList>
    </citation>
    <scope>NUCLEOTIDE SEQUENCE [LARGE SCALE GENOMIC DNA]</scope>
    <source>
        <strain evidence="10">CCUG 50347</strain>
    </source>
</reference>
<gene>
    <name evidence="9" type="ORF">ACFPEL_20170</name>
</gene>